<organism evidence="2 3">
    <name type="scientific">Tanacetum coccineum</name>
    <dbReference type="NCBI Taxonomy" id="301880"/>
    <lineage>
        <taxon>Eukaryota</taxon>
        <taxon>Viridiplantae</taxon>
        <taxon>Streptophyta</taxon>
        <taxon>Embryophyta</taxon>
        <taxon>Tracheophyta</taxon>
        <taxon>Spermatophyta</taxon>
        <taxon>Magnoliopsida</taxon>
        <taxon>eudicotyledons</taxon>
        <taxon>Gunneridae</taxon>
        <taxon>Pentapetalae</taxon>
        <taxon>asterids</taxon>
        <taxon>campanulids</taxon>
        <taxon>Asterales</taxon>
        <taxon>Asteraceae</taxon>
        <taxon>Asteroideae</taxon>
        <taxon>Anthemideae</taxon>
        <taxon>Anthemidinae</taxon>
        <taxon>Tanacetum</taxon>
    </lineage>
</organism>
<proteinExistence type="predicted"/>
<protein>
    <submittedName>
        <fullName evidence="2">Uncharacterized protein</fullName>
    </submittedName>
</protein>
<dbReference type="EMBL" id="BQNB010018953">
    <property type="protein sequence ID" value="GJT80025.1"/>
    <property type="molecule type" value="Genomic_DNA"/>
</dbReference>
<feature type="compositionally biased region" description="Acidic residues" evidence="1">
    <location>
        <begin position="115"/>
        <end position="164"/>
    </location>
</feature>
<feature type="region of interest" description="Disordered" evidence="1">
    <location>
        <begin position="1"/>
        <end position="71"/>
    </location>
</feature>
<sequence length="480" mass="52938">MSDSEDSTVTYKEVSSPFTDLSDIGSPGVDGPPVMPEDPYAYMVATFQAPPSPDYVPGPEEPEQAPPSPVYVPYVLEPVYPEFMPPEDEVLPAEEQPLPAALSPTADSPGYVPESDPEEDPEEDDDEDPEEDPADYPTDGGDDDNNKDESSDDDEDNDPFETDESAATPPPHPTYWVTARISIQDDPPTPFWSDTEVARLLAIPTPPPSLLFPWSSPLPQIPSPPPLPVSPLPLPVSPTYPLGYRAAMIRLRAEAPSTSHSPPPHIILSHIRADTPPSAVRLKVTLLLRKRLGIAFGPRSEVGESSSAPTARPPGGFRADYGFVATMDREIMQDLERDVGYGITDTWDEMLVDMPGAPATDETELGRRMTNFVTTVRHDTYEIYVRLDDKQTKRQLMAGRLNMLYRDRRAVITELQAADYRRQAAIKELLAADHKRQAQFIEALKLLKRLQTQMTEFERQQGPAKGPAQPDALEEAGSSS</sequence>
<feature type="region of interest" description="Disordered" evidence="1">
    <location>
        <begin position="84"/>
        <end position="174"/>
    </location>
</feature>
<keyword evidence="3" id="KW-1185">Reference proteome</keyword>
<reference evidence="2" key="1">
    <citation type="journal article" date="2022" name="Int. J. Mol. Sci.">
        <title>Draft Genome of Tanacetum Coccineum: Genomic Comparison of Closely Related Tanacetum-Family Plants.</title>
        <authorList>
            <person name="Yamashiro T."/>
            <person name="Shiraishi A."/>
            <person name="Nakayama K."/>
            <person name="Satake H."/>
        </authorList>
    </citation>
    <scope>NUCLEOTIDE SEQUENCE</scope>
</reference>
<accession>A0ABQ5GY38</accession>
<evidence type="ECO:0000313" key="2">
    <source>
        <dbReference type="EMBL" id="GJT80025.1"/>
    </source>
</evidence>
<name>A0ABQ5GY38_9ASTR</name>
<evidence type="ECO:0000313" key="3">
    <source>
        <dbReference type="Proteomes" id="UP001151760"/>
    </source>
</evidence>
<reference evidence="2" key="2">
    <citation type="submission" date="2022-01" db="EMBL/GenBank/DDBJ databases">
        <authorList>
            <person name="Yamashiro T."/>
            <person name="Shiraishi A."/>
            <person name="Satake H."/>
            <person name="Nakayama K."/>
        </authorList>
    </citation>
    <scope>NUCLEOTIDE SEQUENCE</scope>
</reference>
<dbReference type="Proteomes" id="UP001151760">
    <property type="component" value="Unassembled WGS sequence"/>
</dbReference>
<gene>
    <name evidence="2" type="ORF">Tco_1054367</name>
</gene>
<feature type="region of interest" description="Disordered" evidence="1">
    <location>
        <begin position="456"/>
        <end position="480"/>
    </location>
</feature>
<comment type="caution">
    <text evidence="2">The sequence shown here is derived from an EMBL/GenBank/DDBJ whole genome shotgun (WGS) entry which is preliminary data.</text>
</comment>
<evidence type="ECO:0000256" key="1">
    <source>
        <dbReference type="SAM" id="MobiDB-lite"/>
    </source>
</evidence>